<name>A0A358E117_9ALTE</name>
<sequence>MAANEARQLEEAQQARHKLLTGTRVVKINKDGLSVEYTSANLYELTAYISELEAKVNGVGRRRAPAGFRF</sequence>
<dbReference type="SUPFAM" id="SSF64210">
    <property type="entry name" value="Head-to-tail joining protein W, gpW"/>
    <property type="match status" value="1"/>
</dbReference>
<proteinExistence type="predicted"/>
<protein>
    <recommendedName>
        <fullName evidence="3">Phage tail protein</fullName>
    </recommendedName>
</protein>
<dbReference type="RefSeq" id="WP_272965292.1">
    <property type="nucleotide sequence ID" value="NZ_CALBIY010000020.1"/>
</dbReference>
<reference evidence="1 2" key="1">
    <citation type="journal article" date="2018" name="Nat. Biotechnol.">
        <title>A standardized bacterial taxonomy based on genome phylogeny substantially revises the tree of life.</title>
        <authorList>
            <person name="Parks D.H."/>
            <person name="Chuvochina M."/>
            <person name="Waite D.W."/>
            <person name="Rinke C."/>
            <person name="Skarshewski A."/>
            <person name="Chaumeil P.A."/>
            <person name="Hugenholtz P."/>
        </authorList>
    </citation>
    <scope>NUCLEOTIDE SEQUENCE [LARGE SCALE GENOMIC DNA]</scope>
    <source>
        <strain evidence="1">UBA11621</strain>
    </source>
</reference>
<dbReference type="AlphaFoldDB" id="A0A358E117"/>
<accession>A0A358E117</accession>
<evidence type="ECO:0008006" key="3">
    <source>
        <dbReference type="Google" id="ProtNLM"/>
    </source>
</evidence>
<organism evidence="1 2">
    <name type="scientific">Alteromonas australica</name>
    <dbReference type="NCBI Taxonomy" id="589873"/>
    <lineage>
        <taxon>Bacteria</taxon>
        <taxon>Pseudomonadati</taxon>
        <taxon>Pseudomonadota</taxon>
        <taxon>Gammaproteobacteria</taxon>
        <taxon>Alteromonadales</taxon>
        <taxon>Alteromonadaceae</taxon>
        <taxon>Alteromonas/Salinimonas group</taxon>
        <taxon>Alteromonas</taxon>
    </lineage>
</organism>
<dbReference type="Proteomes" id="UP000264779">
    <property type="component" value="Unassembled WGS sequence"/>
</dbReference>
<dbReference type="Gene3D" id="3.30.1580.10">
    <property type="entry name" value="Head-to-tail joining protein W"/>
    <property type="match status" value="1"/>
</dbReference>
<gene>
    <name evidence="1" type="ORF">DEB45_13140</name>
</gene>
<evidence type="ECO:0000313" key="1">
    <source>
        <dbReference type="EMBL" id="HBU52196.1"/>
    </source>
</evidence>
<evidence type="ECO:0000313" key="2">
    <source>
        <dbReference type="Proteomes" id="UP000264779"/>
    </source>
</evidence>
<dbReference type="EMBL" id="DONK01000198">
    <property type="protein sequence ID" value="HBU52196.1"/>
    <property type="molecule type" value="Genomic_DNA"/>
</dbReference>
<dbReference type="Pfam" id="PF02831">
    <property type="entry name" value="gpW"/>
    <property type="match status" value="1"/>
</dbReference>
<dbReference type="InterPro" id="IPR004174">
    <property type="entry name" value="GpW"/>
</dbReference>
<comment type="caution">
    <text evidence="1">The sequence shown here is derived from an EMBL/GenBank/DDBJ whole genome shotgun (WGS) entry which is preliminary data.</text>
</comment>
<dbReference type="GO" id="GO:0019058">
    <property type="term" value="P:viral life cycle"/>
    <property type="evidence" value="ECO:0007669"/>
    <property type="project" value="InterPro"/>
</dbReference>
<dbReference type="InterPro" id="IPR036626">
    <property type="entry name" value="GpW_sf"/>
</dbReference>